<keyword evidence="10" id="KW-0133">Cell shape</keyword>
<evidence type="ECO:0000256" key="18">
    <source>
        <dbReference type="SAM" id="Phobius"/>
    </source>
</evidence>
<evidence type="ECO:0000256" key="1">
    <source>
        <dbReference type="ARBA" id="ARBA00004236"/>
    </source>
</evidence>
<dbReference type="GO" id="GO:0004180">
    <property type="term" value="F:carboxypeptidase activity"/>
    <property type="evidence" value="ECO:0007669"/>
    <property type="project" value="UniProtKB-KW"/>
</dbReference>
<keyword evidence="12 18" id="KW-1133">Transmembrane helix</keyword>
<keyword evidence="15" id="KW-0961">Cell wall biogenesis/degradation</keyword>
<keyword evidence="5" id="KW-0645">Protease</keyword>
<evidence type="ECO:0000256" key="14">
    <source>
        <dbReference type="ARBA" id="ARBA00023268"/>
    </source>
</evidence>
<sequence length="688" mass="77747">MKDIVKSSFLLSLKIFGVALFIGIVILAIFWKFTPSPYVIEKYEPSLSTEVYDRNGRFVYAFYLQKREAVKLSKVPRNLINAFIAIEDKRFFQHNGIDIVRLFKSAIVDIISLRPVQGASTITQQLARNMFLTPQKAIVRKIKEILLAIKIERTFSKQEILEKYLNVIYFGNGLYGVQTASKYFFGKPVDSLNLAECALLAAIPKSPKLFSPISNYQRAIKRQRLILKQMKEEGFITEEEYQEALKTEIKINPASTTSTGVVGPYFMDMVRNYVISRYGEDFLYKGGGKIYTTMDLDYQRVADSILPIMLDYFETAYKLKPAKKDFKKIEPTDQTPYLQGALITIDQNTGEILALVGGRDRSESEFNRATQALRQPGSAIKPFVYLTAIDNGYYGSDKVNDAPIVLYEGKEYEWRPKNFDNTYLGEITIRKALALSRNLATVDLILQVGPEAVASYARRCGFKTTIPPYPSIALGGISVSPMELTTAYCTIANYGKRIKPYFIRKIVNRAGVVLEENKPQANQVFDSTTVYILINLMKSVFTEGTALPAITAYGWSRPAAGKTGTTDDFRDTWFIGFTPDILTTVWVGYDSVRTIFKNATGAALALPIWTLYMKEILKDTPARDFPVPPGIVFAETCDESGLLATQYCPKTHIEPFRTGDEPHEFCKIHAPSPTREKIKKLREEESKH</sequence>
<comment type="subcellular location">
    <subcellularLocation>
        <location evidence="1">Cell membrane</location>
    </subcellularLocation>
</comment>
<dbReference type="GO" id="GO:0071555">
    <property type="term" value="P:cell wall organization"/>
    <property type="evidence" value="ECO:0007669"/>
    <property type="project" value="UniProtKB-KW"/>
</dbReference>
<dbReference type="EMBL" id="DTGD01000219">
    <property type="protein sequence ID" value="HGB36397.1"/>
    <property type="molecule type" value="Genomic_DNA"/>
</dbReference>
<dbReference type="GO" id="GO:0008658">
    <property type="term" value="F:penicillin binding"/>
    <property type="evidence" value="ECO:0007669"/>
    <property type="project" value="InterPro"/>
</dbReference>
<dbReference type="InterPro" id="IPR050396">
    <property type="entry name" value="Glycosyltr_51/Transpeptidase"/>
</dbReference>
<dbReference type="GO" id="GO:0005886">
    <property type="term" value="C:plasma membrane"/>
    <property type="evidence" value="ECO:0007669"/>
    <property type="project" value="UniProtKB-SubCell"/>
</dbReference>
<comment type="catalytic activity">
    <reaction evidence="17">
        <text>[GlcNAc-(1-&gt;4)-Mur2Ac(oyl-L-Ala-gamma-D-Glu-L-Lys-D-Ala-D-Ala)](n)-di-trans,octa-cis-undecaprenyl diphosphate + beta-D-GlcNAc-(1-&gt;4)-Mur2Ac(oyl-L-Ala-gamma-D-Glu-L-Lys-D-Ala-D-Ala)-di-trans,octa-cis-undecaprenyl diphosphate = [GlcNAc-(1-&gt;4)-Mur2Ac(oyl-L-Ala-gamma-D-Glu-L-Lys-D-Ala-D-Ala)](n+1)-di-trans,octa-cis-undecaprenyl diphosphate + di-trans,octa-cis-undecaprenyl diphosphate + H(+)</text>
        <dbReference type="Rhea" id="RHEA:23708"/>
        <dbReference type="Rhea" id="RHEA-COMP:9602"/>
        <dbReference type="Rhea" id="RHEA-COMP:9603"/>
        <dbReference type="ChEBI" id="CHEBI:15378"/>
        <dbReference type="ChEBI" id="CHEBI:58405"/>
        <dbReference type="ChEBI" id="CHEBI:60033"/>
        <dbReference type="ChEBI" id="CHEBI:78435"/>
        <dbReference type="EC" id="2.4.99.28"/>
    </reaction>
</comment>
<evidence type="ECO:0000256" key="17">
    <source>
        <dbReference type="ARBA" id="ARBA00049902"/>
    </source>
</evidence>
<keyword evidence="9" id="KW-0378">Hydrolase</keyword>
<dbReference type="NCBIfam" id="TIGR02074">
    <property type="entry name" value="PBP_1a_fam"/>
    <property type="match status" value="1"/>
</dbReference>
<feature type="transmembrane region" description="Helical" evidence="18">
    <location>
        <begin position="12"/>
        <end position="31"/>
    </location>
</feature>
<dbReference type="Gene3D" id="1.10.3810.10">
    <property type="entry name" value="Biosynthetic peptidoglycan transglycosylase-like"/>
    <property type="match status" value="1"/>
</dbReference>
<evidence type="ECO:0000256" key="2">
    <source>
        <dbReference type="ARBA" id="ARBA00004752"/>
    </source>
</evidence>
<dbReference type="Pfam" id="PF00912">
    <property type="entry name" value="Transgly"/>
    <property type="match status" value="1"/>
</dbReference>
<keyword evidence="13 18" id="KW-0472">Membrane</keyword>
<dbReference type="Pfam" id="PF00905">
    <property type="entry name" value="Transpeptidase"/>
    <property type="match status" value="1"/>
</dbReference>
<dbReference type="InterPro" id="IPR001460">
    <property type="entry name" value="PCN-bd_Tpept"/>
</dbReference>
<dbReference type="InterPro" id="IPR001264">
    <property type="entry name" value="Glyco_trans_51"/>
</dbReference>
<evidence type="ECO:0000256" key="3">
    <source>
        <dbReference type="ARBA" id="ARBA00022475"/>
    </source>
</evidence>
<keyword evidence="6" id="KW-0328">Glycosyltransferase</keyword>
<keyword evidence="7" id="KW-0808">Transferase</keyword>
<reference evidence="21" key="1">
    <citation type="journal article" date="2020" name="mSystems">
        <title>Genome- and Community-Level Interaction Insights into Carbon Utilization and Element Cycling Functions of Hydrothermarchaeota in Hydrothermal Sediment.</title>
        <authorList>
            <person name="Zhou Z."/>
            <person name="Liu Y."/>
            <person name="Xu W."/>
            <person name="Pan J."/>
            <person name="Luo Z.H."/>
            <person name="Li M."/>
        </authorList>
    </citation>
    <scope>NUCLEOTIDE SEQUENCE [LARGE SCALE GENOMIC DNA]</scope>
    <source>
        <strain evidence="21">SpSt-754</strain>
    </source>
</reference>
<evidence type="ECO:0000256" key="15">
    <source>
        <dbReference type="ARBA" id="ARBA00023316"/>
    </source>
</evidence>
<dbReference type="PANTHER" id="PTHR32282">
    <property type="entry name" value="BINDING PROTEIN TRANSPEPTIDASE, PUTATIVE-RELATED"/>
    <property type="match status" value="1"/>
</dbReference>
<evidence type="ECO:0000256" key="6">
    <source>
        <dbReference type="ARBA" id="ARBA00022676"/>
    </source>
</evidence>
<dbReference type="InterPro" id="IPR023346">
    <property type="entry name" value="Lysozyme-like_dom_sf"/>
</dbReference>
<evidence type="ECO:0000256" key="16">
    <source>
        <dbReference type="ARBA" id="ARBA00044770"/>
    </source>
</evidence>
<feature type="domain" description="Penicillin-binding protein transpeptidase" evidence="19">
    <location>
        <begin position="341"/>
        <end position="589"/>
    </location>
</feature>
<evidence type="ECO:0000256" key="12">
    <source>
        <dbReference type="ARBA" id="ARBA00022989"/>
    </source>
</evidence>
<keyword evidence="4" id="KW-0121">Carboxypeptidase</keyword>
<organism evidence="21">
    <name type="scientific">candidate division WOR-3 bacterium</name>
    <dbReference type="NCBI Taxonomy" id="2052148"/>
    <lineage>
        <taxon>Bacteria</taxon>
        <taxon>Bacteria division WOR-3</taxon>
    </lineage>
</organism>
<feature type="domain" description="Glycosyl transferase family 51" evidence="20">
    <location>
        <begin position="60"/>
        <end position="231"/>
    </location>
</feature>
<comment type="pathway">
    <text evidence="2">Cell wall biogenesis; peptidoglycan biosynthesis.</text>
</comment>
<evidence type="ECO:0000256" key="11">
    <source>
        <dbReference type="ARBA" id="ARBA00022984"/>
    </source>
</evidence>
<dbReference type="GO" id="GO:0030288">
    <property type="term" value="C:outer membrane-bounded periplasmic space"/>
    <property type="evidence" value="ECO:0007669"/>
    <property type="project" value="TreeGrafter"/>
</dbReference>
<keyword evidence="11" id="KW-0573">Peptidoglycan synthesis</keyword>
<dbReference type="GO" id="GO:0006508">
    <property type="term" value="P:proteolysis"/>
    <property type="evidence" value="ECO:0007669"/>
    <property type="project" value="UniProtKB-KW"/>
</dbReference>
<evidence type="ECO:0000313" key="21">
    <source>
        <dbReference type="EMBL" id="HGB36397.1"/>
    </source>
</evidence>
<evidence type="ECO:0000259" key="19">
    <source>
        <dbReference type="Pfam" id="PF00905"/>
    </source>
</evidence>
<dbReference type="SUPFAM" id="SSF56601">
    <property type="entry name" value="beta-lactamase/transpeptidase-like"/>
    <property type="match status" value="1"/>
</dbReference>
<keyword evidence="3" id="KW-1003">Cell membrane</keyword>
<evidence type="ECO:0000256" key="9">
    <source>
        <dbReference type="ARBA" id="ARBA00022801"/>
    </source>
</evidence>
<comment type="caution">
    <text evidence="21">The sequence shown here is derived from an EMBL/GenBank/DDBJ whole genome shotgun (WGS) entry which is preliminary data.</text>
</comment>
<keyword evidence="8 18" id="KW-0812">Transmembrane</keyword>
<dbReference type="Gene3D" id="3.40.710.10">
    <property type="entry name" value="DD-peptidase/beta-lactamase superfamily"/>
    <property type="match status" value="1"/>
</dbReference>
<protein>
    <recommendedName>
        <fullName evidence="16">peptidoglycan glycosyltransferase</fullName>
        <ecNumber evidence="16">2.4.99.28</ecNumber>
    </recommendedName>
</protein>
<dbReference type="PANTHER" id="PTHR32282:SF11">
    <property type="entry name" value="PENICILLIN-BINDING PROTEIN 1B"/>
    <property type="match status" value="1"/>
</dbReference>
<dbReference type="FunFam" id="1.10.3810.10:FF:000003">
    <property type="entry name" value="Penicillin-binding protein 1a"/>
    <property type="match status" value="1"/>
</dbReference>
<evidence type="ECO:0000259" key="20">
    <source>
        <dbReference type="Pfam" id="PF00912"/>
    </source>
</evidence>
<evidence type="ECO:0000256" key="5">
    <source>
        <dbReference type="ARBA" id="ARBA00022670"/>
    </source>
</evidence>
<evidence type="ECO:0000256" key="8">
    <source>
        <dbReference type="ARBA" id="ARBA00022692"/>
    </source>
</evidence>
<evidence type="ECO:0000256" key="4">
    <source>
        <dbReference type="ARBA" id="ARBA00022645"/>
    </source>
</evidence>
<dbReference type="GO" id="GO:0009252">
    <property type="term" value="P:peptidoglycan biosynthetic process"/>
    <property type="evidence" value="ECO:0007669"/>
    <property type="project" value="UniProtKB-KW"/>
</dbReference>
<dbReference type="GO" id="GO:0008360">
    <property type="term" value="P:regulation of cell shape"/>
    <property type="evidence" value="ECO:0007669"/>
    <property type="project" value="UniProtKB-KW"/>
</dbReference>
<proteinExistence type="predicted"/>
<dbReference type="AlphaFoldDB" id="A0A7V3KPA7"/>
<evidence type="ECO:0000256" key="7">
    <source>
        <dbReference type="ARBA" id="ARBA00022679"/>
    </source>
</evidence>
<dbReference type="InterPro" id="IPR036950">
    <property type="entry name" value="PBP_transglycosylase"/>
</dbReference>
<gene>
    <name evidence="21" type="ORF">ENV38_05800</name>
</gene>
<evidence type="ECO:0000256" key="10">
    <source>
        <dbReference type="ARBA" id="ARBA00022960"/>
    </source>
</evidence>
<dbReference type="EC" id="2.4.99.28" evidence="16"/>
<keyword evidence="14" id="KW-0511">Multifunctional enzyme</keyword>
<name>A0A7V3KPA7_UNCW3</name>
<dbReference type="InterPro" id="IPR012338">
    <property type="entry name" value="Beta-lactam/transpept-like"/>
</dbReference>
<evidence type="ECO:0000256" key="13">
    <source>
        <dbReference type="ARBA" id="ARBA00023136"/>
    </source>
</evidence>
<accession>A0A7V3KPA7</accession>
<dbReference type="GO" id="GO:0008955">
    <property type="term" value="F:peptidoglycan glycosyltransferase activity"/>
    <property type="evidence" value="ECO:0007669"/>
    <property type="project" value="UniProtKB-EC"/>
</dbReference>
<dbReference type="SUPFAM" id="SSF53955">
    <property type="entry name" value="Lysozyme-like"/>
    <property type="match status" value="1"/>
</dbReference>